<dbReference type="PROSITE" id="PS51257">
    <property type="entry name" value="PROKAR_LIPOPROTEIN"/>
    <property type="match status" value="1"/>
</dbReference>
<dbReference type="Proteomes" id="UP001370348">
    <property type="component" value="Chromosome"/>
</dbReference>
<evidence type="ECO:0000313" key="2">
    <source>
        <dbReference type="EMBL" id="WXB19502.1"/>
    </source>
</evidence>
<dbReference type="InterPro" id="IPR029058">
    <property type="entry name" value="AB_hydrolase_fold"/>
</dbReference>
<dbReference type="RefSeq" id="WP_394829117.1">
    <property type="nucleotide sequence ID" value="NZ_CP089984.1"/>
</dbReference>
<sequence length="538" mass="59282">MAKRWMVGTVEWRIVSVVLFAAGAGILAAGASGCGVSDGNTRSSSDAKTDVAEDGDPLHIAIEGLECRRGCEGITAALRDVATNVTCVESEDLTTNNEATSPPDNSLPGLPPGAFTPRVDRQSISPDSPSRTPITKKVPGFQVSGSFIDKAEARFVIRLPNDWNGRLITGAPSSTRSEFGLDFAWSDYVVQRGYAYVASNKGMYNARPTTADDPLGCQLAPDGAPGPFSKTYLHFYFADPQNSFKEWSVRTVQAAKLGKRIARVHYGRSVYRNYAVGISAGGWTIRHVFENYPDYFDGGIDWEGVLFTAENNLLRDYAAALANWPAYRASGYDTNSDAYKNILEYGYGDEFKVGATATNPFSPEQGSYYETHANNYWQLLHCFAARKIDPTYQGPWSSYDYASRDAQLKLTAKSKDAITGGRIRRPLLTVSGTMDQLSLMKTDARVYRDLVVQNGRGHLHRLYEVQNGNHIDKYRQGFNFGSLEFVQPHAQVALDQLARWVERGITAPRGQCIPRGGALLSDAELASRPEHCERLYEP</sequence>
<gene>
    <name evidence="2" type="ORF">LZC94_20015</name>
</gene>
<dbReference type="SUPFAM" id="SSF53474">
    <property type="entry name" value="alpha/beta-Hydrolases"/>
    <property type="match status" value="1"/>
</dbReference>
<evidence type="ECO:0000313" key="3">
    <source>
        <dbReference type="Proteomes" id="UP001370348"/>
    </source>
</evidence>
<dbReference type="Gene3D" id="3.40.50.1820">
    <property type="entry name" value="alpha/beta hydrolase"/>
    <property type="match status" value="1"/>
</dbReference>
<reference evidence="2 3" key="1">
    <citation type="submission" date="2021-12" db="EMBL/GenBank/DDBJ databases">
        <title>Discovery of the Pendulisporaceae a myxobacterial family with distinct sporulation behavior and unique specialized metabolism.</title>
        <authorList>
            <person name="Garcia R."/>
            <person name="Popoff A."/>
            <person name="Bader C.D."/>
            <person name="Loehr J."/>
            <person name="Walesch S."/>
            <person name="Walt C."/>
            <person name="Boldt J."/>
            <person name="Bunk B."/>
            <person name="Haeckl F.J.F.P.J."/>
            <person name="Gunesch A.P."/>
            <person name="Birkelbach J."/>
            <person name="Nuebel U."/>
            <person name="Pietschmann T."/>
            <person name="Bach T."/>
            <person name="Mueller R."/>
        </authorList>
    </citation>
    <scope>NUCLEOTIDE SEQUENCE [LARGE SCALE GENOMIC DNA]</scope>
    <source>
        <strain evidence="2 3">MSr11954</strain>
    </source>
</reference>
<evidence type="ECO:0000256" key="1">
    <source>
        <dbReference type="SAM" id="MobiDB-lite"/>
    </source>
</evidence>
<protein>
    <recommendedName>
        <fullName evidence="4">Tannase/feruloyl esterase family alpha/beta hydrolase</fullName>
    </recommendedName>
</protein>
<feature type="region of interest" description="Disordered" evidence="1">
    <location>
        <begin position="93"/>
        <end position="114"/>
    </location>
</feature>
<organism evidence="2 3">
    <name type="scientific">Pendulispora albinea</name>
    <dbReference type="NCBI Taxonomy" id="2741071"/>
    <lineage>
        <taxon>Bacteria</taxon>
        <taxon>Pseudomonadati</taxon>
        <taxon>Myxococcota</taxon>
        <taxon>Myxococcia</taxon>
        <taxon>Myxococcales</taxon>
        <taxon>Sorangiineae</taxon>
        <taxon>Pendulisporaceae</taxon>
        <taxon>Pendulispora</taxon>
    </lineage>
</organism>
<evidence type="ECO:0008006" key="4">
    <source>
        <dbReference type="Google" id="ProtNLM"/>
    </source>
</evidence>
<feature type="compositionally biased region" description="Polar residues" evidence="1">
    <location>
        <begin position="93"/>
        <end position="104"/>
    </location>
</feature>
<dbReference type="EMBL" id="CP089984">
    <property type="protein sequence ID" value="WXB19502.1"/>
    <property type="molecule type" value="Genomic_DNA"/>
</dbReference>
<keyword evidence="3" id="KW-1185">Reference proteome</keyword>
<proteinExistence type="predicted"/>
<accession>A0ABZ2MAG6</accession>
<name>A0ABZ2MAG6_9BACT</name>